<evidence type="ECO:0000259" key="3">
    <source>
        <dbReference type="PROSITE" id="PS00498"/>
    </source>
</evidence>
<keyword evidence="1" id="KW-0479">Metal-binding</keyword>
<organism evidence="4 5">
    <name type="scientific">Sinanodonta woodiana</name>
    <name type="common">Chinese pond mussel</name>
    <name type="synonym">Anodonta woodiana</name>
    <dbReference type="NCBI Taxonomy" id="1069815"/>
    <lineage>
        <taxon>Eukaryota</taxon>
        <taxon>Metazoa</taxon>
        <taxon>Spiralia</taxon>
        <taxon>Lophotrochozoa</taxon>
        <taxon>Mollusca</taxon>
        <taxon>Bivalvia</taxon>
        <taxon>Autobranchia</taxon>
        <taxon>Heteroconchia</taxon>
        <taxon>Palaeoheterodonta</taxon>
        <taxon>Unionida</taxon>
        <taxon>Unionoidea</taxon>
        <taxon>Unionidae</taxon>
        <taxon>Unioninae</taxon>
        <taxon>Sinanodonta</taxon>
    </lineage>
</organism>
<dbReference type="AlphaFoldDB" id="A0ABD3VE23"/>
<dbReference type="PANTHER" id="PTHR11474:SF126">
    <property type="entry name" value="TYROSINASE-LIKE PROTEIN TYR-1-RELATED"/>
    <property type="match status" value="1"/>
</dbReference>
<feature type="domain" description="Tyrosinase copper-binding" evidence="3">
    <location>
        <begin position="120"/>
        <end position="131"/>
    </location>
</feature>
<dbReference type="Gene3D" id="1.10.1280.10">
    <property type="entry name" value="Di-copper center containing domain from catechol oxidase"/>
    <property type="match status" value="1"/>
</dbReference>
<name>A0ABD3VE23_SINWO</name>
<evidence type="ECO:0000313" key="5">
    <source>
        <dbReference type="Proteomes" id="UP001634394"/>
    </source>
</evidence>
<sequence length="510" mass="58479">MREKIPTVTIPYWDSTLDAKLPDPRASILFSPEFMGNGNGMVNTGPSRQWMTPWGPLIRNFGQDGGLMNWTSIRDVFTRRRLSEITMPNAEAKYNFEDIHGEPHLWVGGHMSPQALAGYDPIFFLHHSFIDLLWEIFRMLQRTRGVDPTKDYPNITVPEGHGLNDPSGFGWLSNEQALSDYYTSNIYTYELPPSCTMERPNCGSPYLRCDTSLAKPSCVSLTIFDTQPAEFRLVNDFSNGDFVSRPLENRVRGGNGRLGHVQERTRDTNVLWNVFGGIRRSRRAPHNNGTKIMALSELASIFETSYTTVSGNQSLQCQPNDWNKQYVNNFNINGLTDRKQWVYIPLGILYRKDPERLGFNYHSYLQVYSKCKRGISINPHVSIESIGLNYIGIYKEVIPINKDTPLFSASSFIGVKVPDGNVTDVLLVAYDVCGRVCQPYCFSRLHDHTYQPCNGSIRITSDYPKMYRKSVKELVNDIYQEHNRSTLPELDTKQIFIQFYCNNKEWPWHS</sequence>
<dbReference type="InterPro" id="IPR008922">
    <property type="entry name" value="Di-copper_centre_dom_sf"/>
</dbReference>
<dbReference type="PRINTS" id="PR00092">
    <property type="entry name" value="TYROSINASE"/>
</dbReference>
<comment type="caution">
    <text evidence="4">The sequence shown here is derived from an EMBL/GenBank/DDBJ whole genome shotgun (WGS) entry which is preliminary data.</text>
</comment>
<reference evidence="4 5" key="1">
    <citation type="submission" date="2024-11" db="EMBL/GenBank/DDBJ databases">
        <title>Chromosome-level genome assembly of the freshwater bivalve Anodonta woodiana.</title>
        <authorList>
            <person name="Chen X."/>
        </authorList>
    </citation>
    <scope>NUCLEOTIDE SEQUENCE [LARGE SCALE GENOMIC DNA]</scope>
    <source>
        <strain evidence="4">MN2024</strain>
        <tissue evidence="4">Gills</tissue>
    </source>
</reference>
<proteinExistence type="predicted"/>
<dbReference type="GO" id="GO:0046872">
    <property type="term" value="F:metal ion binding"/>
    <property type="evidence" value="ECO:0007669"/>
    <property type="project" value="UniProtKB-KW"/>
</dbReference>
<protein>
    <recommendedName>
        <fullName evidence="3">Tyrosinase copper-binding domain-containing protein</fullName>
    </recommendedName>
</protein>
<gene>
    <name evidence="4" type="ORF">ACJMK2_010027</name>
</gene>
<accession>A0ABD3VE23</accession>
<dbReference type="PROSITE" id="PS00498">
    <property type="entry name" value="TYROSINASE_2"/>
    <property type="match status" value="1"/>
</dbReference>
<evidence type="ECO:0000313" key="4">
    <source>
        <dbReference type="EMBL" id="KAL3859836.1"/>
    </source>
</evidence>
<dbReference type="PANTHER" id="PTHR11474">
    <property type="entry name" value="TYROSINASE FAMILY MEMBER"/>
    <property type="match status" value="1"/>
</dbReference>
<evidence type="ECO:0000256" key="1">
    <source>
        <dbReference type="ARBA" id="ARBA00022723"/>
    </source>
</evidence>
<evidence type="ECO:0000256" key="2">
    <source>
        <dbReference type="ARBA" id="ARBA00023008"/>
    </source>
</evidence>
<dbReference type="SUPFAM" id="SSF48056">
    <property type="entry name" value="Di-copper centre-containing domain"/>
    <property type="match status" value="1"/>
</dbReference>
<dbReference type="EMBL" id="JBJQND010000012">
    <property type="protein sequence ID" value="KAL3859836.1"/>
    <property type="molecule type" value="Genomic_DNA"/>
</dbReference>
<keyword evidence="5" id="KW-1185">Reference proteome</keyword>
<dbReference type="InterPro" id="IPR050316">
    <property type="entry name" value="Tyrosinase/Hemocyanin"/>
</dbReference>
<dbReference type="Pfam" id="PF00264">
    <property type="entry name" value="Tyrosinase"/>
    <property type="match status" value="1"/>
</dbReference>
<dbReference type="Proteomes" id="UP001634394">
    <property type="component" value="Unassembled WGS sequence"/>
</dbReference>
<dbReference type="InterPro" id="IPR002227">
    <property type="entry name" value="Tyrosinase_Cu-bd"/>
</dbReference>
<keyword evidence="2" id="KW-0186">Copper</keyword>